<dbReference type="GO" id="GO:0000155">
    <property type="term" value="F:phosphorelay sensor kinase activity"/>
    <property type="evidence" value="ECO:0007669"/>
    <property type="project" value="InterPro"/>
</dbReference>
<evidence type="ECO:0000256" key="12">
    <source>
        <dbReference type="ARBA" id="ARBA00023012"/>
    </source>
</evidence>
<keyword evidence="6 17" id="KW-0808">Transferase</keyword>
<evidence type="ECO:0000259" key="16">
    <source>
        <dbReference type="PROSITE" id="PS50885"/>
    </source>
</evidence>
<keyword evidence="7 14" id="KW-0812">Transmembrane</keyword>
<dbReference type="PANTHER" id="PTHR45528">
    <property type="entry name" value="SENSOR HISTIDINE KINASE CPXA"/>
    <property type="match status" value="1"/>
</dbReference>
<comment type="subcellular location">
    <subcellularLocation>
        <location evidence="2">Cell membrane</location>
        <topology evidence="2">Multi-pass membrane protein</topology>
    </subcellularLocation>
</comment>
<keyword evidence="8" id="KW-0547">Nucleotide-binding</keyword>
<comment type="catalytic activity">
    <reaction evidence="1">
        <text>ATP + protein L-histidine = ADP + protein N-phospho-L-histidine.</text>
        <dbReference type="EC" id="2.7.13.3"/>
    </reaction>
</comment>
<dbReference type="InterPro" id="IPR036097">
    <property type="entry name" value="HisK_dim/P_sf"/>
</dbReference>
<dbReference type="GO" id="GO:0005886">
    <property type="term" value="C:plasma membrane"/>
    <property type="evidence" value="ECO:0007669"/>
    <property type="project" value="UniProtKB-SubCell"/>
</dbReference>
<keyword evidence="10" id="KW-0067">ATP-binding</keyword>
<feature type="transmembrane region" description="Helical" evidence="14">
    <location>
        <begin position="12"/>
        <end position="35"/>
    </location>
</feature>
<dbReference type="Gene3D" id="6.10.340.10">
    <property type="match status" value="1"/>
</dbReference>
<dbReference type="Pfam" id="PF00512">
    <property type="entry name" value="HisKA"/>
    <property type="match status" value="1"/>
</dbReference>
<evidence type="ECO:0000256" key="7">
    <source>
        <dbReference type="ARBA" id="ARBA00022692"/>
    </source>
</evidence>
<evidence type="ECO:0000256" key="10">
    <source>
        <dbReference type="ARBA" id="ARBA00022840"/>
    </source>
</evidence>
<proteinExistence type="predicted"/>
<evidence type="ECO:0000256" key="2">
    <source>
        <dbReference type="ARBA" id="ARBA00004651"/>
    </source>
</evidence>
<evidence type="ECO:0000256" key="6">
    <source>
        <dbReference type="ARBA" id="ARBA00022679"/>
    </source>
</evidence>
<organism evidence="17">
    <name type="scientific">bioreactor metagenome</name>
    <dbReference type="NCBI Taxonomy" id="1076179"/>
    <lineage>
        <taxon>unclassified sequences</taxon>
        <taxon>metagenomes</taxon>
        <taxon>ecological metagenomes</taxon>
    </lineage>
</organism>
<dbReference type="PROSITE" id="PS50885">
    <property type="entry name" value="HAMP"/>
    <property type="match status" value="1"/>
</dbReference>
<reference evidence="17" key="1">
    <citation type="submission" date="2019-08" db="EMBL/GenBank/DDBJ databases">
        <authorList>
            <person name="Kucharzyk K."/>
            <person name="Murdoch R.W."/>
            <person name="Higgins S."/>
            <person name="Loffler F."/>
        </authorList>
    </citation>
    <scope>NUCLEOTIDE SEQUENCE</scope>
</reference>
<keyword evidence="11 14" id="KW-1133">Transmembrane helix</keyword>
<dbReference type="SMART" id="SM00387">
    <property type="entry name" value="HATPase_c"/>
    <property type="match status" value="1"/>
</dbReference>
<dbReference type="Gene3D" id="3.30.565.10">
    <property type="entry name" value="Histidine kinase-like ATPase, C-terminal domain"/>
    <property type="match status" value="1"/>
</dbReference>
<sequence length="518" mass="59664">MNLSKKTFIYSSMLVGTIVSLVIIYFVVMLPSLYIDHLRKSHYQSIKKIQENYIENKDYNSIYSPNPAGTISLMIPSSGNNLYAANRFGTAKFTIKDNNLIELIDEFRYYSDNIDEVKELENYDVKVFNTLKESFNQKVFIEELPVEFEFSKSDNVNVFTEDSSKMSIASDDTIIYEFNSFDGINYYTVYSAITIRNGDIIISLLSVMTPKIEEITSIVLQSLPMIVSVLILIILLSTYYFSRKIIIPIKKLANHAEFIKSNNINNIYPIEIQGEDEISVLGNTLNELYIKLNESFKSLEEKNKLLITENKRQDVFLRASSHQLKTPVAASLLLVEGMIDEVGKYKNTKEHLPKVKVQLQSIRKIIDEILNLNNKDINKKMININDLIKEILIQHEIQIKEKFINVERELKNINLDTDYHLMYKIIDNLIANAVRYTDSKNNIKITLNEDRLTIVNYGSHIDEELLPNIFDAFVSSNSENRGSGLGLYIAYYYSNLLGYKIKINNISNAVEVTVYFNS</sequence>
<evidence type="ECO:0000256" key="9">
    <source>
        <dbReference type="ARBA" id="ARBA00022777"/>
    </source>
</evidence>
<keyword evidence="9 17" id="KW-0418">Kinase</keyword>
<protein>
    <recommendedName>
        <fullName evidence="3">histidine kinase</fullName>
        <ecNumber evidence="3">2.7.13.3</ecNumber>
    </recommendedName>
</protein>
<evidence type="ECO:0000256" key="13">
    <source>
        <dbReference type="ARBA" id="ARBA00023136"/>
    </source>
</evidence>
<dbReference type="InterPro" id="IPR036890">
    <property type="entry name" value="HATPase_C_sf"/>
</dbReference>
<evidence type="ECO:0000256" key="5">
    <source>
        <dbReference type="ARBA" id="ARBA00022553"/>
    </source>
</evidence>
<accession>A0A644WCH3</accession>
<feature type="domain" description="Histidine kinase" evidence="15">
    <location>
        <begin position="319"/>
        <end position="518"/>
    </location>
</feature>
<dbReference type="PROSITE" id="PS50109">
    <property type="entry name" value="HIS_KIN"/>
    <property type="match status" value="1"/>
</dbReference>
<feature type="domain" description="HAMP" evidence="16">
    <location>
        <begin position="243"/>
        <end position="297"/>
    </location>
</feature>
<keyword evidence="4" id="KW-1003">Cell membrane</keyword>
<dbReference type="SUPFAM" id="SSF47384">
    <property type="entry name" value="Homodimeric domain of signal transducing histidine kinase"/>
    <property type="match status" value="1"/>
</dbReference>
<name>A0A644WCH3_9ZZZZ</name>
<dbReference type="SMART" id="SM00388">
    <property type="entry name" value="HisKA"/>
    <property type="match status" value="1"/>
</dbReference>
<feature type="transmembrane region" description="Helical" evidence="14">
    <location>
        <begin position="218"/>
        <end position="241"/>
    </location>
</feature>
<dbReference type="CDD" id="cd00082">
    <property type="entry name" value="HisKA"/>
    <property type="match status" value="1"/>
</dbReference>
<dbReference type="PANTHER" id="PTHR45528:SF1">
    <property type="entry name" value="SENSOR HISTIDINE KINASE CPXA"/>
    <property type="match status" value="1"/>
</dbReference>
<evidence type="ECO:0000256" key="11">
    <source>
        <dbReference type="ARBA" id="ARBA00022989"/>
    </source>
</evidence>
<evidence type="ECO:0000259" key="15">
    <source>
        <dbReference type="PROSITE" id="PS50109"/>
    </source>
</evidence>
<evidence type="ECO:0000256" key="14">
    <source>
        <dbReference type="SAM" id="Phobius"/>
    </source>
</evidence>
<dbReference type="EC" id="2.7.13.3" evidence="3"/>
<gene>
    <name evidence="17" type="primary">sasA_136</name>
    <name evidence="17" type="ORF">SDC9_47682</name>
</gene>
<evidence type="ECO:0000256" key="1">
    <source>
        <dbReference type="ARBA" id="ARBA00000085"/>
    </source>
</evidence>
<keyword evidence="13 14" id="KW-0472">Membrane</keyword>
<dbReference type="Gene3D" id="1.10.287.130">
    <property type="match status" value="1"/>
</dbReference>
<dbReference type="GO" id="GO:0005524">
    <property type="term" value="F:ATP binding"/>
    <property type="evidence" value="ECO:0007669"/>
    <property type="project" value="UniProtKB-KW"/>
</dbReference>
<evidence type="ECO:0000256" key="8">
    <source>
        <dbReference type="ARBA" id="ARBA00022741"/>
    </source>
</evidence>
<dbReference type="Pfam" id="PF02518">
    <property type="entry name" value="HATPase_c"/>
    <property type="match status" value="1"/>
</dbReference>
<dbReference type="EMBL" id="VSSQ01000796">
    <property type="protein sequence ID" value="MPM01442.1"/>
    <property type="molecule type" value="Genomic_DNA"/>
</dbReference>
<evidence type="ECO:0000256" key="4">
    <source>
        <dbReference type="ARBA" id="ARBA00022475"/>
    </source>
</evidence>
<dbReference type="InterPro" id="IPR005467">
    <property type="entry name" value="His_kinase_dom"/>
</dbReference>
<evidence type="ECO:0000313" key="17">
    <source>
        <dbReference type="EMBL" id="MPM01442.1"/>
    </source>
</evidence>
<dbReference type="InterPro" id="IPR050398">
    <property type="entry name" value="HssS/ArlS-like"/>
</dbReference>
<keyword evidence="5" id="KW-0597">Phosphoprotein</keyword>
<dbReference type="SUPFAM" id="SSF55874">
    <property type="entry name" value="ATPase domain of HSP90 chaperone/DNA topoisomerase II/histidine kinase"/>
    <property type="match status" value="1"/>
</dbReference>
<dbReference type="InterPro" id="IPR003660">
    <property type="entry name" value="HAMP_dom"/>
</dbReference>
<evidence type="ECO:0000256" key="3">
    <source>
        <dbReference type="ARBA" id="ARBA00012438"/>
    </source>
</evidence>
<dbReference type="InterPro" id="IPR003661">
    <property type="entry name" value="HisK_dim/P_dom"/>
</dbReference>
<dbReference type="AlphaFoldDB" id="A0A644WCH3"/>
<dbReference type="InterPro" id="IPR003594">
    <property type="entry name" value="HATPase_dom"/>
</dbReference>
<comment type="caution">
    <text evidence="17">The sequence shown here is derived from an EMBL/GenBank/DDBJ whole genome shotgun (WGS) entry which is preliminary data.</text>
</comment>
<keyword evidence="12" id="KW-0902">Two-component regulatory system</keyword>